<evidence type="ECO:0000256" key="3">
    <source>
        <dbReference type="ARBA" id="ARBA00022475"/>
    </source>
</evidence>
<protein>
    <submittedName>
        <fullName evidence="9">Carbohydrate ABC transporter permease</fullName>
    </submittedName>
</protein>
<proteinExistence type="inferred from homology"/>
<dbReference type="EMBL" id="JAPNUD010000060">
    <property type="protein sequence ID" value="MDA0643185.1"/>
    <property type="molecule type" value="Genomic_DNA"/>
</dbReference>
<keyword evidence="10" id="KW-1185">Reference proteome</keyword>
<dbReference type="PROSITE" id="PS50928">
    <property type="entry name" value="ABC_TM1"/>
    <property type="match status" value="1"/>
</dbReference>
<evidence type="ECO:0000256" key="7">
    <source>
        <dbReference type="RuleBase" id="RU363032"/>
    </source>
</evidence>
<keyword evidence="5 7" id="KW-1133">Transmembrane helix</keyword>
<feature type="transmembrane region" description="Helical" evidence="7">
    <location>
        <begin position="239"/>
        <end position="258"/>
    </location>
</feature>
<accession>A0ABT4T1I9</accession>
<comment type="caution">
    <text evidence="9">The sequence shown here is derived from an EMBL/GenBank/DDBJ whole genome shotgun (WGS) entry which is preliminary data.</text>
</comment>
<feature type="transmembrane region" description="Helical" evidence="7">
    <location>
        <begin position="105"/>
        <end position="127"/>
    </location>
</feature>
<gene>
    <name evidence="9" type="ORF">OUY24_21375</name>
</gene>
<name>A0ABT4T1I9_9ACTN</name>
<comment type="similarity">
    <text evidence="7">Belongs to the binding-protein-dependent transport system permease family.</text>
</comment>
<evidence type="ECO:0000313" key="9">
    <source>
        <dbReference type="EMBL" id="MDA0643185.1"/>
    </source>
</evidence>
<evidence type="ECO:0000259" key="8">
    <source>
        <dbReference type="PROSITE" id="PS50928"/>
    </source>
</evidence>
<dbReference type="InterPro" id="IPR000515">
    <property type="entry name" value="MetI-like"/>
</dbReference>
<evidence type="ECO:0000256" key="6">
    <source>
        <dbReference type="ARBA" id="ARBA00023136"/>
    </source>
</evidence>
<evidence type="ECO:0000256" key="4">
    <source>
        <dbReference type="ARBA" id="ARBA00022692"/>
    </source>
</evidence>
<feature type="domain" description="ABC transmembrane type-1" evidence="8">
    <location>
        <begin position="69"/>
        <end position="258"/>
    </location>
</feature>
<dbReference type="RefSeq" id="WP_271277533.1">
    <property type="nucleotide sequence ID" value="NZ_BAABFD010000036.1"/>
</dbReference>
<evidence type="ECO:0000256" key="2">
    <source>
        <dbReference type="ARBA" id="ARBA00022448"/>
    </source>
</evidence>
<feature type="transmembrane region" description="Helical" evidence="7">
    <location>
        <begin position="190"/>
        <end position="209"/>
    </location>
</feature>
<keyword evidence="3" id="KW-1003">Cell membrane</keyword>
<keyword evidence="6 7" id="KW-0472">Membrane</keyword>
<feature type="transmembrane region" description="Helical" evidence="7">
    <location>
        <begin position="133"/>
        <end position="154"/>
    </location>
</feature>
<comment type="subcellular location">
    <subcellularLocation>
        <location evidence="1 7">Cell membrane</location>
        <topology evidence="1 7">Multi-pass membrane protein</topology>
    </subcellularLocation>
</comment>
<evidence type="ECO:0000256" key="5">
    <source>
        <dbReference type="ARBA" id="ARBA00022989"/>
    </source>
</evidence>
<evidence type="ECO:0000313" key="10">
    <source>
        <dbReference type="Proteomes" id="UP001212498"/>
    </source>
</evidence>
<dbReference type="PANTHER" id="PTHR43744">
    <property type="entry name" value="ABC TRANSPORTER PERMEASE PROTEIN MG189-RELATED-RELATED"/>
    <property type="match status" value="1"/>
</dbReference>
<sequence>MRGAPGAILRYGLAAVFVVAALFPLAWLAMAGFKAKTEVVATPFQFFPEMWRWDNYAQLLADEAFLRSLGVTFAGAALFAALSLVVNALGAYAFARLEFALKRTIWVIVLTTMFIPGIAIMLTSFIVVTELGMLDSLAVLVIPGAAAGVQVFFLRQFFLSVPAVLEEAAQLDGAGPWRIFRHIFVPLSKGAFVVVGATSFLMFWNSYIWPVLTITDPELFPIQQYLATFRSERTSEHGLLMAGSTLAALPVIVLFLIFQRHIIRGVRLSGLK</sequence>
<dbReference type="SUPFAM" id="SSF161098">
    <property type="entry name" value="MetI-like"/>
    <property type="match status" value="1"/>
</dbReference>
<reference evidence="9 10" key="1">
    <citation type="submission" date="2022-11" db="EMBL/GenBank/DDBJ databases">
        <title>Nonomuraea corallina sp. nov., a new species of the genus Nonomuraea isolated from sea side sediment in Thai sea.</title>
        <authorList>
            <person name="Ngamcharungchit C."/>
            <person name="Matsumoto A."/>
            <person name="Suriyachadkun C."/>
            <person name="Panbangred W."/>
            <person name="Inahashi Y."/>
            <person name="Intra B."/>
        </authorList>
    </citation>
    <scope>NUCLEOTIDE SEQUENCE [LARGE SCALE GENOMIC DNA]</scope>
    <source>
        <strain evidence="9 10">DSM 43553</strain>
    </source>
</reference>
<keyword evidence="4 7" id="KW-0812">Transmembrane</keyword>
<dbReference type="InterPro" id="IPR035906">
    <property type="entry name" value="MetI-like_sf"/>
</dbReference>
<organism evidence="9 10">
    <name type="scientific">Nonomuraea ferruginea</name>
    <dbReference type="NCBI Taxonomy" id="46174"/>
    <lineage>
        <taxon>Bacteria</taxon>
        <taxon>Bacillati</taxon>
        <taxon>Actinomycetota</taxon>
        <taxon>Actinomycetes</taxon>
        <taxon>Streptosporangiales</taxon>
        <taxon>Streptosporangiaceae</taxon>
        <taxon>Nonomuraea</taxon>
    </lineage>
</organism>
<feature type="transmembrane region" description="Helical" evidence="7">
    <location>
        <begin position="65"/>
        <end position="93"/>
    </location>
</feature>
<evidence type="ECO:0000256" key="1">
    <source>
        <dbReference type="ARBA" id="ARBA00004651"/>
    </source>
</evidence>
<dbReference type="PANTHER" id="PTHR43744:SF12">
    <property type="entry name" value="ABC TRANSPORTER PERMEASE PROTEIN MG189-RELATED"/>
    <property type="match status" value="1"/>
</dbReference>
<dbReference type="CDD" id="cd06261">
    <property type="entry name" value="TM_PBP2"/>
    <property type="match status" value="1"/>
</dbReference>
<dbReference type="Gene3D" id="1.10.3720.10">
    <property type="entry name" value="MetI-like"/>
    <property type="match status" value="1"/>
</dbReference>
<dbReference type="Proteomes" id="UP001212498">
    <property type="component" value="Unassembled WGS sequence"/>
</dbReference>
<dbReference type="Pfam" id="PF00528">
    <property type="entry name" value="BPD_transp_1"/>
    <property type="match status" value="1"/>
</dbReference>
<keyword evidence="2 7" id="KW-0813">Transport</keyword>